<dbReference type="SUPFAM" id="SSF75005">
    <property type="entry name" value="Arabinanase/levansucrase/invertase"/>
    <property type="match status" value="1"/>
</dbReference>
<proteinExistence type="predicted"/>
<dbReference type="EMBL" id="NAOO01000007">
    <property type="protein sequence ID" value="RFB97604.1"/>
    <property type="molecule type" value="Genomic_DNA"/>
</dbReference>
<accession>A0A3E1BT58</accession>
<evidence type="ECO:0000313" key="2">
    <source>
        <dbReference type="Proteomes" id="UP000256748"/>
    </source>
</evidence>
<dbReference type="Proteomes" id="UP000256748">
    <property type="component" value="Unassembled WGS sequence"/>
</dbReference>
<dbReference type="AlphaFoldDB" id="A0A3E1BT58"/>
<gene>
    <name evidence="1" type="ORF">B5K10_07885</name>
</gene>
<name>A0A3E1BT58_RHILT</name>
<protein>
    <recommendedName>
        <fullName evidence="3">Glycosylase</fullName>
    </recommendedName>
</protein>
<comment type="caution">
    <text evidence="1">The sequence shown here is derived from an EMBL/GenBank/DDBJ whole genome shotgun (WGS) entry which is preliminary data.</text>
</comment>
<dbReference type="PANTHER" id="PTHR35279:SF1">
    <property type="entry name" value="ARABINANASE_LEVANSUCRASE_INVERTASE"/>
    <property type="match status" value="1"/>
</dbReference>
<organism evidence="1 2">
    <name type="scientific">Rhizobium leguminosarum bv. trifolii</name>
    <dbReference type="NCBI Taxonomy" id="386"/>
    <lineage>
        <taxon>Bacteria</taxon>
        <taxon>Pseudomonadati</taxon>
        <taxon>Pseudomonadota</taxon>
        <taxon>Alphaproteobacteria</taxon>
        <taxon>Hyphomicrobiales</taxon>
        <taxon>Rhizobiaceae</taxon>
        <taxon>Rhizobium/Agrobacterium group</taxon>
        <taxon>Rhizobium</taxon>
    </lineage>
</organism>
<dbReference type="PANTHER" id="PTHR35279">
    <property type="match status" value="1"/>
</dbReference>
<evidence type="ECO:0000313" key="1">
    <source>
        <dbReference type="EMBL" id="RFB97604.1"/>
    </source>
</evidence>
<dbReference type="Gene3D" id="2.115.10.20">
    <property type="entry name" value="Glycosyl hydrolase domain, family 43"/>
    <property type="match status" value="2"/>
</dbReference>
<dbReference type="InterPro" id="IPR023296">
    <property type="entry name" value="Glyco_hydro_beta-prop_sf"/>
</dbReference>
<sequence length="318" mass="36109">MRWEKLGKIFDPTEHALPNNCVEFAQSPQTLVMEDRVRVYFSTRERDSVGKYLSHIAYADFDKGMKKLLGVSQHTVLPLGELGCFDEHGIFPINVVRDHDRIIGYTTGWNRKVSVSADASIGLVYSEDEGHTFKRVGTGPVMTASLSEPFLVADAFVLRQTDGYHMWYIFGTKWKKFEQSEAPDRVYKIAYAFSADGREWQRTGEQIIANSLNEDECQALPTVCHHGGRHHMYFCYRQAYGFRTDPSAGYRIGYACSDDMVRWTRDDTAAGIGVSGTGEWDSDMQCYPHVFESDGKLFMLYNGNNFGRFGFGLAQLID</sequence>
<reference evidence="1 2" key="1">
    <citation type="submission" date="2017-03" db="EMBL/GenBank/DDBJ databases">
        <title>Genome analysis of Rhizobial strains effectives or ineffectives for nitrogen fixation isolated from bean seeds.</title>
        <authorList>
            <person name="Peralta H."/>
            <person name="Aguilar-Vera A."/>
            <person name="Mora Y."/>
            <person name="Vargas-Lagunas C."/>
            <person name="Girard L."/>
            <person name="Mora J."/>
        </authorList>
    </citation>
    <scope>NUCLEOTIDE SEQUENCE [LARGE SCALE GENOMIC DNA]</scope>
    <source>
        <strain evidence="1 2">CCGM5</strain>
    </source>
</reference>
<evidence type="ECO:0008006" key="3">
    <source>
        <dbReference type="Google" id="ProtNLM"/>
    </source>
</evidence>
<dbReference type="RefSeq" id="WP_116272939.1">
    <property type="nucleotide sequence ID" value="NZ_KZ859521.1"/>
</dbReference>